<feature type="signal peptide" evidence="3">
    <location>
        <begin position="1"/>
        <end position="20"/>
    </location>
</feature>
<sequence length="91" mass="10251">MSFNPLLPLLLLIIAENILANEPLRSWYPYRQQSVKQRRESTSVGVQQYSGSGLELPACPLNCRCYAKMVRCSGQGLTDIPKKLPLDTEKL</sequence>
<reference evidence="5 6" key="2">
    <citation type="submission" date="2018-11" db="EMBL/GenBank/DDBJ databases">
        <authorList>
            <consortium name="Pathogen Informatics"/>
        </authorList>
    </citation>
    <scope>NUCLEOTIDE SEQUENCE [LARGE SCALE GENOMIC DNA]</scope>
</reference>
<dbReference type="InterPro" id="IPR032675">
    <property type="entry name" value="LRR_dom_sf"/>
</dbReference>
<organism evidence="7">
    <name type="scientific">Hymenolepis diminuta</name>
    <name type="common">Rat tapeworm</name>
    <dbReference type="NCBI Taxonomy" id="6216"/>
    <lineage>
        <taxon>Eukaryota</taxon>
        <taxon>Metazoa</taxon>
        <taxon>Spiralia</taxon>
        <taxon>Lophotrochozoa</taxon>
        <taxon>Platyhelminthes</taxon>
        <taxon>Cestoda</taxon>
        <taxon>Eucestoda</taxon>
        <taxon>Cyclophyllidea</taxon>
        <taxon>Hymenolepididae</taxon>
        <taxon>Hymenolepis</taxon>
    </lineage>
</organism>
<evidence type="ECO:0000313" key="6">
    <source>
        <dbReference type="Proteomes" id="UP000274504"/>
    </source>
</evidence>
<proteinExistence type="predicted"/>
<evidence type="ECO:0000256" key="1">
    <source>
        <dbReference type="ARBA" id="ARBA00022614"/>
    </source>
</evidence>
<evidence type="ECO:0000313" key="5">
    <source>
        <dbReference type="EMBL" id="VDL57445.1"/>
    </source>
</evidence>
<name>A0A0R3SJL4_HYMDI</name>
<dbReference type="AlphaFoldDB" id="A0A0R3SJL4"/>
<dbReference type="Proteomes" id="UP000274504">
    <property type="component" value="Unassembled WGS sequence"/>
</dbReference>
<reference evidence="7" key="1">
    <citation type="submission" date="2017-02" db="UniProtKB">
        <authorList>
            <consortium name="WormBaseParasite"/>
        </authorList>
    </citation>
    <scope>IDENTIFICATION</scope>
</reference>
<evidence type="ECO:0000256" key="3">
    <source>
        <dbReference type="SAM" id="SignalP"/>
    </source>
</evidence>
<protein>
    <submittedName>
        <fullName evidence="7">LRRNT domain-containing protein</fullName>
    </submittedName>
</protein>
<dbReference type="OrthoDB" id="10008953at2759"/>
<keyword evidence="1" id="KW-0433">Leucine-rich repeat</keyword>
<evidence type="ECO:0000256" key="2">
    <source>
        <dbReference type="ARBA" id="ARBA00022729"/>
    </source>
</evidence>
<dbReference type="Gene3D" id="3.80.10.10">
    <property type="entry name" value="Ribonuclease Inhibitor"/>
    <property type="match status" value="1"/>
</dbReference>
<feature type="domain" description="LRRNT" evidence="4">
    <location>
        <begin position="58"/>
        <end position="90"/>
    </location>
</feature>
<feature type="chain" id="PRO_5043131298" evidence="3">
    <location>
        <begin position="21"/>
        <end position="91"/>
    </location>
</feature>
<evidence type="ECO:0000313" key="7">
    <source>
        <dbReference type="WBParaSite" id="HDID_0000512901-mRNA-1"/>
    </source>
</evidence>
<dbReference type="EMBL" id="UYSG01002373">
    <property type="protein sequence ID" value="VDL57445.1"/>
    <property type="molecule type" value="Genomic_DNA"/>
</dbReference>
<evidence type="ECO:0000259" key="4">
    <source>
        <dbReference type="SMART" id="SM00013"/>
    </source>
</evidence>
<keyword evidence="2 3" id="KW-0732">Signal</keyword>
<accession>A0A0R3SJL4</accession>
<dbReference type="SMART" id="SM00013">
    <property type="entry name" value="LRRNT"/>
    <property type="match status" value="1"/>
</dbReference>
<gene>
    <name evidence="5" type="ORF">HDID_LOCUS5127</name>
</gene>
<dbReference type="InterPro" id="IPR000372">
    <property type="entry name" value="LRRNT"/>
</dbReference>
<dbReference type="WBParaSite" id="HDID_0000512901-mRNA-1">
    <property type="protein sequence ID" value="HDID_0000512901-mRNA-1"/>
    <property type="gene ID" value="HDID_0000512901"/>
</dbReference>
<dbReference type="Pfam" id="PF01462">
    <property type="entry name" value="LRRNT"/>
    <property type="match status" value="1"/>
</dbReference>